<evidence type="ECO:0000313" key="10">
    <source>
        <dbReference type="Proteomes" id="UP001595555"/>
    </source>
</evidence>
<evidence type="ECO:0000313" key="9">
    <source>
        <dbReference type="EMBL" id="MFC3114951.1"/>
    </source>
</evidence>
<evidence type="ECO:0000256" key="6">
    <source>
        <dbReference type="ARBA" id="ARBA00023139"/>
    </source>
</evidence>
<evidence type="ECO:0000256" key="1">
    <source>
        <dbReference type="ARBA" id="ARBA00004418"/>
    </source>
</evidence>
<reference evidence="10" key="1">
    <citation type="journal article" date="2019" name="Int. J. Syst. Evol. Microbiol.">
        <title>The Global Catalogue of Microorganisms (GCM) 10K type strain sequencing project: providing services to taxonomists for standard genome sequencing and annotation.</title>
        <authorList>
            <consortium name="The Broad Institute Genomics Platform"/>
            <consortium name="The Broad Institute Genome Sequencing Center for Infectious Disease"/>
            <person name="Wu L."/>
            <person name="Ma J."/>
        </authorList>
    </citation>
    <scope>NUCLEOTIDE SEQUENCE [LARGE SCALE GENOMIC DNA]</scope>
    <source>
        <strain evidence="10">KCTC 52237</strain>
    </source>
</reference>
<dbReference type="SUPFAM" id="SSF53850">
    <property type="entry name" value="Periplasmic binding protein-like II"/>
    <property type="match status" value="1"/>
</dbReference>
<organism evidence="9 10">
    <name type="scientific">Cellvibrio fontiphilus</name>
    <dbReference type="NCBI Taxonomy" id="1815559"/>
    <lineage>
        <taxon>Bacteria</taxon>
        <taxon>Pseudomonadati</taxon>
        <taxon>Pseudomonadota</taxon>
        <taxon>Gammaproteobacteria</taxon>
        <taxon>Cellvibrionales</taxon>
        <taxon>Cellvibrionaceae</taxon>
        <taxon>Cellvibrio</taxon>
    </lineage>
</organism>
<dbReference type="Proteomes" id="UP001595555">
    <property type="component" value="Unassembled WGS sequence"/>
</dbReference>
<dbReference type="PANTHER" id="PTHR43649">
    <property type="entry name" value="ARABINOSE-BINDING PROTEIN-RELATED"/>
    <property type="match status" value="1"/>
</dbReference>
<accession>A0ABV7FDW4</accession>
<keyword evidence="3" id="KW-1003">Cell membrane</keyword>
<dbReference type="EMBL" id="JBHRTF010000002">
    <property type="protein sequence ID" value="MFC3114951.1"/>
    <property type="molecule type" value="Genomic_DNA"/>
</dbReference>
<dbReference type="InterPro" id="IPR006059">
    <property type="entry name" value="SBP"/>
</dbReference>
<evidence type="ECO:0000256" key="3">
    <source>
        <dbReference type="ARBA" id="ARBA00022475"/>
    </source>
</evidence>
<comment type="subcellular location">
    <subcellularLocation>
        <location evidence="1">Periplasm</location>
    </subcellularLocation>
</comment>
<evidence type="ECO:0000256" key="8">
    <source>
        <dbReference type="SAM" id="SignalP"/>
    </source>
</evidence>
<sequence>MARFTRIDLWLSRLASMFSIALGVVSIAFTANMAQAAVNGDIVFYSNRVDLANNGNYARWVREFQAQYPEVRVRVEAIADYEAAMPKRFEARNYGDVMLVPRDMPKQTYPKYFVPLNDLQLDNKIYFADNWAYEGKHYAYTQGVIAEGLVYNKRVLQTAGIKQPPTTLSELMAQADQLNAAGITPIAMNIGAAWPLQQWDKAVMALAKDGNYFAKMIDDSQPFNPGKPYYQSLKIAHDLFTKGYSESDFILNNWELSKREFISNKTAFFFLGNWVIPQLIESGMPSADIGFIPFPFDAAATPKAILNFDWGMAVSRYSKHPAAAKAWIDFIISKSNFADVAGFIPTDKSRSATMPQLTEYMAYKPEIIQAAPESNDFIRMANKAGMDFMSGNYIRNILISPDFEGSMQYWNKRWRQAKENFNH</sequence>
<name>A0ABV7FDW4_9GAMM</name>
<evidence type="ECO:0000256" key="2">
    <source>
        <dbReference type="ARBA" id="ARBA00008520"/>
    </source>
</evidence>
<evidence type="ECO:0000256" key="5">
    <source>
        <dbReference type="ARBA" id="ARBA00023136"/>
    </source>
</evidence>
<dbReference type="Pfam" id="PF01547">
    <property type="entry name" value="SBP_bac_1"/>
    <property type="match status" value="1"/>
</dbReference>
<keyword evidence="4 8" id="KW-0732">Signal</keyword>
<dbReference type="RefSeq" id="WP_378116755.1">
    <property type="nucleotide sequence ID" value="NZ_JBHRTF010000002.1"/>
</dbReference>
<comment type="caution">
    <text evidence="9">The sequence shown here is derived from an EMBL/GenBank/DDBJ whole genome shotgun (WGS) entry which is preliminary data.</text>
</comment>
<keyword evidence="7" id="KW-0449">Lipoprotein</keyword>
<feature type="chain" id="PRO_5046201752" evidence="8">
    <location>
        <begin position="37"/>
        <end position="423"/>
    </location>
</feature>
<evidence type="ECO:0000256" key="4">
    <source>
        <dbReference type="ARBA" id="ARBA00022729"/>
    </source>
</evidence>
<dbReference type="InterPro" id="IPR050490">
    <property type="entry name" value="Bact_solute-bd_prot1"/>
</dbReference>
<feature type="signal peptide" evidence="8">
    <location>
        <begin position="1"/>
        <end position="36"/>
    </location>
</feature>
<dbReference type="PANTHER" id="PTHR43649:SF33">
    <property type="entry name" value="POLYGALACTURONAN_RHAMNOGALACTURONAN-BINDING PROTEIN YTCQ"/>
    <property type="match status" value="1"/>
</dbReference>
<keyword evidence="10" id="KW-1185">Reference proteome</keyword>
<keyword evidence="5" id="KW-0472">Membrane</keyword>
<keyword evidence="6" id="KW-0564">Palmitate</keyword>
<evidence type="ECO:0000256" key="7">
    <source>
        <dbReference type="ARBA" id="ARBA00023288"/>
    </source>
</evidence>
<dbReference type="Gene3D" id="3.40.190.10">
    <property type="entry name" value="Periplasmic binding protein-like II"/>
    <property type="match status" value="2"/>
</dbReference>
<gene>
    <name evidence="9" type="ORF">ACFODX_05215</name>
</gene>
<proteinExistence type="inferred from homology"/>
<protein>
    <submittedName>
        <fullName evidence="9">ABC transporter substrate-binding protein</fullName>
    </submittedName>
</protein>
<comment type="similarity">
    <text evidence="2">Belongs to the bacterial solute-binding protein 1 family.</text>
</comment>